<accession>A0A5J4JK04</accession>
<comment type="similarity">
    <text evidence="2">Belongs to the EamA transporter family.</text>
</comment>
<dbReference type="InterPro" id="IPR050638">
    <property type="entry name" value="AA-Vitamin_Transporters"/>
</dbReference>
<dbReference type="PANTHER" id="PTHR32322">
    <property type="entry name" value="INNER MEMBRANE TRANSPORTER"/>
    <property type="match status" value="1"/>
</dbReference>
<evidence type="ECO:0000256" key="4">
    <source>
        <dbReference type="ARBA" id="ARBA00022692"/>
    </source>
</evidence>
<evidence type="ECO:0000259" key="8">
    <source>
        <dbReference type="Pfam" id="PF00892"/>
    </source>
</evidence>
<gene>
    <name evidence="9" type="primary">yvbV</name>
    <name evidence="9" type="ORF">BpJC7_28420</name>
</gene>
<evidence type="ECO:0000256" key="7">
    <source>
        <dbReference type="SAM" id="Phobius"/>
    </source>
</evidence>
<evidence type="ECO:0000256" key="2">
    <source>
        <dbReference type="ARBA" id="ARBA00007362"/>
    </source>
</evidence>
<reference evidence="9 10" key="1">
    <citation type="submission" date="2019-09" db="EMBL/GenBank/DDBJ databases">
        <title>Draft genome sequence of Bacillus sp. JC-7.</title>
        <authorList>
            <person name="Tanaka N."/>
            <person name="Shiwa Y."/>
            <person name="Fujita N."/>
            <person name="Tanasupawat S."/>
        </authorList>
    </citation>
    <scope>NUCLEOTIDE SEQUENCE [LARGE SCALE GENOMIC DNA]</scope>
    <source>
        <strain evidence="9 10">JC-7</strain>
    </source>
</reference>
<dbReference type="Proteomes" id="UP000391919">
    <property type="component" value="Unassembled WGS sequence"/>
</dbReference>
<dbReference type="AlphaFoldDB" id="A0A5J4JK04"/>
<feature type="transmembrane region" description="Helical" evidence="7">
    <location>
        <begin position="71"/>
        <end position="89"/>
    </location>
</feature>
<feature type="transmembrane region" description="Helical" evidence="7">
    <location>
        <begin position="247"/>
        <end position="266"/>
    </location>
</feature>
<keyword evidence="4 7" id="KW-0812">Transmembrane</keyword>
<evidence type="ECO:0000256" key="3">
    <source>
        <dbReference type="ARBA" id="ARBA00022475"/>
    </source>
</evidence>
<keyword evidence="3" id="KW-1003">Cell membrane</keyword>
<feature type="transmembrane region" description="Helical" evidence="7">
    <location>
        <begin position="272"/>
        <end position="289"/>
    </location>
</feature>
<dbReference type="InterPro" id="IPR000620">
    <property type="entry name" value="EamA_dom"/>
</dbReference>
<evidence type="ECO:0000256" key="5">
    <source>
        <dbReference type="ARBA" id="ARBA00022989"/>
    </source>
</evidence>
<dbReference type="EMBL" id="BKZQ01000053">
    <property type="protein sequence ID" value="GER71539.1"/>
    <property type="molecule type" value="Genomic_DNA"/>
</dbReference>
<feature type="transmembrane region" description="Helical" evidence="7">
    <location>
        <begin position="126"/>
        <end position="147"/>
    </location>
</feature>
<feature type="transmembrane region" description="Helical" evidence="7">
    <location>
        <begin position="36"/>
        <end position="59"/>
    </location>
</feature>
<name>A0A5J4JK04_9BACI</name>
<feature type="transmembrane region" description="Helical" evidence="7">
    <location>
        <begin position="215"/>
        <end position="235"/>
    </location>
</feature>
<feature type="domain" description="EamA" evidence="8">
    <location>
        <begin position="12"/>
        <end position="142"/>
    </location>
</feature>
<evidence type="ECO:0000313" key="9">
    <source>
        <dbReference type="EMBL" id="GER71539.1"/>
    </source>
</evidence>
<evidence type="ECO:0000313" key="10">
    <source>
        <dbReference type="Proteomes" id="UP000391919"/>
    </source>
</evidence>
<dbReference type="PANTHER" id="PTHR32322:SF18">
    <property type="entry name" value="S-ADENOSYLMETHIONINE_S-ADENOSYLHOMOCYSTEINE TRANSPORTER"/>
    <property type="match status" value="1"/>
</dbReference>
<dbReference type="GO" id="GO:0005886">
    <property type="term" value="C:plasma membrane"/>
    <property type="evidence" value="ECO:0007669"/>
    <property type="project" value="UniProtKB-SubCell"/>
</dbReference>
<sequence>MIRMRNGAKIKTAFYIAYVVIIWGMCWPVYKYALAYTPPLLFAGIRTLLGGVLLALFLVPQWQKIEWRKNWKIYCIVGFFNTVIFNGVQTIGLEYMASGLFSVIVYLQPVLVSVFAWLWLKESMSFLKIAGLLIGFLGVAAVCRDGFTGKVSAIGIILALITSVGWAFGIVYMKKTSTQVHGLWLVALQSILGGLFLTGAGFLKENISDITWNLPYIACLLFGGVLGMAVATTLYFKLMNTGDASKVASFTFLVPLIAVGIGTLFLGEPFTFSLLEGLVLILISIYLTNHPSKNFIRKKKVHAEIN</sequence>
<protein>
    <submittedName>
        <fullName evidence="9">Transporter YvbV</fullName>
    </submittedName>
</protein>
<feature type="transmembrane region" description="Helical" evidence="7">
    <location>
        <begin position="12"/>
        <end position="30"/>
    </location>
</feature>
<dbReference type="SUPFAM" id="SSF103481">
    <property type="entry name" value="Multidrug resistance efflux transporter EmrE"/>
    <property type="match status" value="2"/>
</dbReference>
<keyword evidence="5 7" id="KW-1133">Transmembrane helix</keyword>
<dbReference type="Pfam" id="PF00892">
    <property type="entry name" value="EamA"/>
    <property type="match status" value="2"/>
</dbReference>
<feature type="transmembrane region" description="Helical" evidence="7">
    <location>
        <begin position="183"/>
        <end position="203"/>
    </location>
</feature>
<evidence type="ECO:0000256" key="1">
    <source>
        <dbReference type="ARBA" id="ARBA00004651"/>
    </source>
</evidence>
<feature type="transmembrane region" description="Helical" evidence="7">
    <location>
        <begin position="153"/>
        <end position="171"/>
    </location>
</feature>
<comment type="subcellular location">
    <subcellularLocation>
        <location evidence="1">Cell membrane</location>
        <topology evidence="1">Multi-pass membrane protein</topology>
    </subcellularLocation>
</comment>
<keyword evidence="6 7" id="KW-0472">Membrane</keyword>
<organism evidence="9 10">
    <name type="scientific">Weizmannia acidilactici</name>
    <dbReference type="NCBI Taxonomy" id="2607726"/>
    <lineage>
        <taxon>Bacteria</taxon>
        <taxon>Bacillati</taxon>
        <taxon>Bacillota</taxon>
        <taxon>Bacilli</taxon>
        <taxon>Bacillales</taxon>
        <taxon>Bacillaceae</taxon>
        <taxon>Heyndrickxia</taxon>
    </lineage>
</organism>
<comment type="caution">
    <text evidence="9">The sequence shown here is derived from an EMBL/GenBank/DDBJ whole genome shotgun (WGS) entry which is preliminary data.</text>
</comment>
<feature type="transmembrane region" description="Helical" evidence="7">
    <location>
        <begin position="95"/>
        <end position="119"/>
    </location>
</feature>
<evidence type="ECO:0000256" key="6">
    <source>
        <dbReference type="ARBA" id="ARBA00023136"/>
    </source>
</evidence>
<keyword evidence="10" id="KW-1185">Reference proteome</keyword>
<feature type="domain" description="EamA" evidence="8">
    <location>
        <begin position="154"/>
        <end position="289"/>
    </location>
</feature>
<dbReference type="InterPro" id="IPR037185">
    <property type="entry name" value="EmrE-like"/>
</dbReference>
<proteinExistence type="inferred from homology"/>